<proteinExistence type="predicted"/>
<evidence type="ECO:0000313" key="1">
    <source>
        <dbReference type="EMBL" id="KJU85262.1"/>
    </source>
</evidence>
<organism evidence="1 2">
    <name type="scientific">Candidatus Magnetobacterium bavaricum</name>
    <dbReference type="NCBI Taxonomy" id="29290"/>
    <lineage>
        <taxon>Bacteria</taxon>
        <taxon>Pseudomonadati</taxon>
        <taxon>Nitrospirota</taxon>
        <taxon>Thermodesulfovibrionia</taxon>
        <taxon>Thermodesulfovibrionales</taxon>
        <taxon>Candidatus Magnetobacteriaceae</taxon>
        <taxon>Candidatus Magnetobacterium</taxon>
    </lineage>
</organism>
<dbReference type="Proteomes" id="UP000033423">
    <property type="component" value="Unassembled WGS sequence"/>
</dbReference>
<dbReference type="AlphaFoldDB" id="A0A0F3GTV7"/>
<gene>
    <name evidence="1" type="ORF">MBAV_002543</name>
</gene>
<sequence length="72" mass="8420">MDRENKLPVVLEYVSHMQNPAEGIPESQAWFWTKEVQTLLRKAEDDYNNGDYLTFKNADELITFLNARDNVS</sequence>
<reference evidence="1 2" key="1">
    <citation type="submission" date="2015-02" db="EMBL/GenBank/DDBJ databases">
        <title>Single-cell genomics of uncultivated deep-branching MTB reveals a conserved set of magnetosome genes.</title>
        <authorList>
            <person name="Kolinko S."/>
            <person name="Richter M."/>
            <person name="Glockner F.O."/>
            <person name="Brachmann A."/>
            <person name="Schuler D."/>
        </authorList>
    </citation>
    <scope>NUCLEOTIDE SEQUENCE [LARGE SCALE GENOMIC DNA]</scope>
    <source>
        <strain evidence="1">TM-1</strain>
    </source>
</reference>
<keyword evidence="2" id="KW-1185">Reference proteome</keyword>
<evidence type="ECO:0000313" key="2">
    <source>
        <dbReference type="Proteomes" id="UP000033423"/>
    </source>
</evidence>
<accession>A0A0F3GTV7</accession>
<protein>
    <submittedName>
        <fullName evidence="1">Uncharacterized protein</fullName>
    </submittedName>
</protein>
<dbReference type="EMBL" id="LACI01001102">
    <property type="protein sequence ID" value="KJU85262.1"/>
    <property type="molecule type" value="Genomic_DNA"/>
</dbReference>
<comment type="caution">
    <text evidence="1">The sequence shown here is derived from an EMBL/GenBank/DDBJ whole genome shotgun (WGS) entry which is preliminary data.</text>
</comment>
<name>A0A0F3GTV7_9BACT</name>